<proteinExistence type="predicted"/>
<accession>A0A0F9XD52</accession>
<dbReference type="AlphaFoldDB" id="A0A0F9XD52"/>
<organism evidence="1">
    <name type="scientific">marine sediment metagenome</name>
    <dbReference type="NCBI Taxonomy" id="412755"/>
    <lineage>
        <taxon>unclassified sequences</taxon>
        <taxon>metagenomes</taxon>
        <taxon>ecological metagenomes</taxon>
    </lineage>
</organism>
<sequence>MANSEIPANNPIQGKGWKKIFDEDTVKRVCEQIADWDNWEHEEFFDLAWAGEKLDEKPKAVHRMVQFIMTRANDEI</sequence>
<comment type="caution">
    <text evidence="1">The sequence shown here is derived from an EMBL/GenBank/DDBJ whole genome shotgun (WGS) entry which is preliminary data.</text>
</comment>
<name>A0A0F9XD52_9ZZZZ</name>
<evidence type="ECO:0000313" key="1">
    <source>
        <dbReference type="EMBL" id="KKN89693.1"/>
    </source>
</evidence>
<reference evidence="1" key="1">
    <citation type="journal article" date="2015" name="Nature">
        <title>Complex archaea that bridge the gap between prokaryotes and eukaryotes.</title>
        <authorList>
            <person name="Spang A."/>
            <person name="Saw J.H."/>
            <person name="Jorgensen S.L."/>
            <person name="Zaremba-Niedzwiedzka K."/>
            <person name="Martijn J."/>
            <person name="Lind A.E."/>
            <person name="van Eijk R."/>
            <person name="Schleper C."/>
            <person name="Guy L."/>
            <person name="Ettema T.J."/>
        </authorList>
    </citation>
    <scope>NUCLEOTIDE SEQUENCE</scope>
</reference>
<protein>
    <submittedName>
        <fullName evidence="1">Uncharacterized protein</fullName>
    </submittedName>
</protein>
<dbReference type="EMBL" id="LAZR01000116">
    <property type="protein sequence ID" value="KKN89693.1"/>
    <property type="molecule type" value="Genomic_DNA"/>
</dbReference>
<gene>
    <name evidence="1" type="ORF">LCGC14_0235390</name>
</gene>